<feature type="region of interest" description="Disordered" evidence="3">
    <location>
        <begin position="755"/>
        <end position="774"/>
    </location>
</feature>
<evidence type="ECO:0000256" key="3">
    <source>
        <dbReference type="SAM" id="MobiDB-lite"/>
    </source>
</evidence>
<feature type="region of interest" description="Disordered" evidence="3">
    <location>
        <begin position="621"/>
        <end position="707"/>
    </location>
</feature>
<dbReference type="PANTHER" id="PTHR11240:SF22">
    <property type="entry name" value="RIBONUCLEASE T2"/>
    <property type="match status" value="1"/>
</dbReference>
<dbReference type="OrthoDB" id="10651094at2759"/>
<dbReference type="Gene3D" id="3.90.730.10">
    <property type="entry name" value="Ribonuclease T2-like"/>
    <property type="match status" value="2"/>
</dbReference>
<feature type="transmembrane region" description="Helical" evidence="4">
    <location>
        <begin position="714"/>
        <end position="739"/>
    </location>
</feature>
<feature type="transmembrane region" description="Helical" evidence="4">
    <location>
        <begin position="332"/>
        <end position="358"/>
    </location>
</feature>
<feature type="compositionally biased region" description="Polar residues" evidence="3">
    <location>
        <begin position="847"/>
        <end position="858"/>
    </location>
</feature>
<evidence type="ECO:0000256" key="4">
    <source>
        <dbReference type="SAM" id="Phobius"/>
    </source>
</evidence>
<feature type="compositionally biased region" description="Gly residues" evidence="3">
    <location>
        <begin position="937"/>
        <end position="953"/>
    </location>
</feature>
<feature type="compositionally biased region" description="Low complexity" evidence="3">
    <location>
        <begin position="1046"/>
        <end position="1076"/>
    </location>
</feature>
<feature type="compositionally biased region" description="Low complexity" evidence="3">
    <location>
        <begin position="1011"/>
        <end position="1020"/>
    </location>
</feature>
<feature type="compositionally biased region" description="Low complexity" evidence="3">
    <location>
        <begin position="242"/>
        <end position="259"/>
    </location>
</feature>
<evidence type="ECO:0000313" key="6">
    <source>
        <dbReference type="EMBL" id="KAI3425716.1"/>
    </source>
</evidence>
<feature type="region of interest" description="Disordered" evidence="3">
    <location>
        <begin position="781"/>
        <end position="831"/>
    </location>
</feature>
<feature type="compositionally biased region" description="Low complexity" evidence="3">
    <location>
        <begin position="635"/>
        <end position="687"/>
    </location>
</feature>
<feature type="signal peptide" evidence="5">
    <location>
        <begin position="1"/>
        <end position="30"/>
    </location>
</feature>
<reference evidence="6" key="1">
    <citation type="journal article" date="2019" name="Plant J.">
        <title>Chlorella vulgaris genome assembly and annotation reveals the molecular basis for metabolic acclimation to high light conditions.</title>
        <authorList>
            <person name="Cecchin M."/>
            <person name="Marcolungo L."/>
            <person name="Rossato M."/>
            <person name="Girolomoni L."/>
            <person name="Cosentino E."/>
            <person name="Cuine S."/>
            <person name="Li-Beisson Y."/>
            <person name="Delledonne M."/>
            <person name="Ballottari M."/>
        </authorList>
    </citation>
    <scope>NUCLEOTIDE SEQUENCE</scope>
    <source>
        <strain evidence="6">211/11P</strain>
    </source>
</reference>
<keyword evidence="4" id="KW-0472">Membrane</keyword>
<dbReference type="Pfam" id="PF00445">
    <property type="entry name" value="Ribonuclease_T2"/>
    <property type="match status" value="2"/>
</dbReference>
<feature type="chain" id="PRO_5039591666" evidence="5">
    <location>
        <begin position="31"/>
        <end position="1076"/>
    </location>
</feature>
<feature type="compositionally biased region" description="Pro residues" evidence="3">
    <location>
        <begin position="621"/>
        <end position="634"/>
    </location>
</feature>
<organism evidence="6 7">
    <name type="scientific">Chlorella vulgaris</name>
    <name type="common">Green alga</name>
    <dbReference type="NCBI Taxonomy" id="3077"/>
    <lineage>
        <taxon>Eukaryota</taxon>
        <taxon>Viridiplantae</taxon>
        <taxon>Chlorophyta</taxon>
        <taxon>core chlorophytes</taxon>
        <taxon>Trebouxiophyceae</taxon>
        <taxon>Chlorellales</taxon>
        <taxon>Chlorellaceae</taxon>
        <taxon>Chlorella clade</taxon>
        <taxon>Chlorella</taxon>
    </lineage>
</organism>
<keyword evidence="5" id="KW-0732">Signal</keyword>
<dbReference type="EMBL" id="SIDB01000011">
    <property type="protein sequence ID" value="KAI3425716.1"/>
    <property type="molecule type" value="Genomic_DNA"/>
</dbReference>
<dbReference type="InterPro" id="IPR036430">
    <property type="entry name" value="RNase_T2-like_sf"/>
</dbReference>
<comment type="similarity">
    <text evidence="1 2">Belongs to the RNase T2 family.</text>
</comment>
<accession>A0A9D4YTR8</accession>
<feature type="region of interest" description="Disordered" evidence="3">
    <location>
        <begin position="846"/>
        <end position="1076"/>
    </location>
</feature>
<feature type="compositionally biased region" description="Low complexity" evidence="3">
    <location>
        <begin position="797"/>
        <end position="831"/>
    </location>
</feature>
<dbReference type="AlphaFoldDB" id="A0A9D4YTR8"/>
<protein>
    <submittedName>
        <fullName evidence="6">Uncharacterized protein</fullName>
    </submittedName>
</protein>
<feature type="compositionally biased region" description="Basic and acidic residues" evidence="3">
    <location>
        <begin position="906"/>
        <end position="917"/>
    </location>
</feature>
<evidence type="ECO:0000256" key="2">
    <source>
        <dbReference type="RuleBase" id="RU004328"/>
    </source>
</evidence>
<keyword evidence="4" id="KW-0812">Transmembrane</keyword>
<feature type="compositionally biased region" description="Polar residues" evidence="3">
    <location>
        <begin position="891"/>
        <end position="902"/>
    </location>
</feature>
<dbReference type="PANTHER" id="PTHR11240">
    <property type="entry name" value="RIBONUCLEASE T2"/>
    <property type="match status" value="1"/>
</dbReference>
<evidence type="ECO:0000256" key="1">
    <source>
        <dbReference type="ARBA" id="ARBA00007469"/>
    </source>
</evidence>
<dbReference type="GO" id="GO:0033897">
    <property type="term" value="F:ribonuclease T2 activity"/>
    <property type="evidence" value="ECO:0007669"/>
    <property type="project" value="InterPro"/>
</dbReference>
<sequence length="1076" mass="105925">MSRSAVFEQPGRRIALISLVAACLVQQALAQSDILVLRRDWTPTSCIGGACTPYPDSFSVDALYIASDGSTEPNTNCGGAQAALEPADLEAAGISRQNLSCAWQNYDATTDSLEDAWEFQWTERGTCTSLGNAAAYLRLGMRLDQLYPLPQNLPAAVNGTQLAAAIQAAFSVTPFITCINGLLSKIHLCFDPDTNAPVNCTWSPFPECAGDLALPRGGRGDVDCAAYHLPSPVLYPPPAASPPLQAGLAPPPQQEVAAPAPAPAANPSPSPPPPSPPPPSPQPPSPSPPVNEGVPAPAPSPSPDGGGASANLDGSEQSSSSSGGGGTDTASMAAALGGGIAGGIVVGLAVFGTAYWFYTRRGGTAAAAAAAGSGGSAGPGSGGKVVDGLRLGLFLVFTSAVAGADVLVLRRDWTPALCAAGGCSPLYPDNFELAALYLASDASPDPQTGCKGKGGLAKADIDASGLPVDQLECAWQTSATEFANVRAFWRQAWQEYGKCMAATSAVDYLGLGLQLDQSYPLPQDLPASVNGGQLAAAVANAFSAEPFIQCNGPALQSVLMCFDPATTGAGGVPVPVDCPWAPAPGCAASLQVPRSGRGTGNCASYFRSSPVQLASLAAPAPAPAAAPSTAPAPQPTALGTAPAPQPAAAGGSPEPAAAPDPAAAPVEAASSAAVGSVDAGSVPASSSEAGSNQASTSSTDVGGSSSGGTSTGNMVAALGAGIAGGIVLGLAGLGAAYIIARRRRRAALAVAATDGAAAPQGGDPEKGGACQVSTSCDSLSSWSSASGAEKRADTNGRPTTSGPPSSSAGSSGVRRSSTPGGSPIGPAAAAAAGGWVAVPPLARLDTSHSLPRRQSSALAGQGSPRVFRQDSSTSAISAKYSPSKVYRQPNGPASTMAGTSSPARHGRGEARGSDGRVLRQGSLTGSFSSRSYTQPIGGIGGIGGGGGGGGSGNGTPKRSLSKPHSAVSGGGGSRSLGRQFSQGSEQGGAKDLAAAGSGPAGGTVTNPLWKSSSLPSPLGGAWTDNPLSAMDAEAGDVAAAVPPPAQQAAQQPGGFSPVRLKSSSSSGSLRLPAVSE</sequence>
<name>A0A9D4YTR8_CHLVU</name>
<dbReference type="SUPFAM" id="SSF55895">
    <property type="entry name" value="Ribonuclease Rh-like"/>
    <property type="match status" value="2"/>
</dbReference>
<evidence type="ECO:0000313" key="7">
    <source>
        <dbReference type="Proteomes" id="UP001055712"/>
    </source>
</evidence>
<feature type="compositionally biased region" description="Polar residues" evidence="3">
    <location>
        <begin position="921"/>
        <end position="934"/>
    </location>
</feature>
<keyword evidence="7" id="KW-1185">Reference proteome</keyword>
<feature type="region of interest" description="Disordered" evidence="3">
    <location>
        <begin position="238"/>
        <end position="328"/>
    </location>
</feature>
<dbReference type="Proteomes" id="UP001055712">
    <property type="component" value="Unassembled WGS sequence"/>
</dbReference>
<keyword evidence="4" id="KW-1133">Transmembrane helix</keyword>
<proteinExistence type="inferred from homology"/>
<dbReference type="GO" id="GO:0003723">
    <property type="term" value="F:RNA binding"/>
    <property type="evidence" value="ECO:0007669"/>
    <property type="project" value="InterPro"/>
</dbReference>
<evidence type="ECO:0000256" key="5">
    <source>
        <dbReference type="SAM" id="SignalP"/>
    </source>
</evidence>
<gene>
    <name evidence="6" type="ORF">D9Q98_007692</name>
</gene>
<reference evidence="6" key="2">
    <citation type="submission" date="2020-11" db="EMBL/GenBank/DDBJ databases">
        <authorList>
            <person name="Cecchin M."/>
            <person name="Marcolungo L."/>
            <person name="Rossato M."/>
            <person name="Girolomoni L."/>
            <person name="Cosentino E."/>
            <person name="Cuine S."/>
            <person name="Li-Beisson Y."/>
            <person name="Delledonne M."/>
            <person name="Ballottari M."/>
        </authorList>
    </citation>
    <scope>NUCLEOTIDE SEQUENCE</scope>
    <source>
        <strain evidence="6">211/11P</strain>
        <tissue evidence="6">Whole cell</tissue>
    </source>
</reference>
<dbReference type="InterPro" id="IPR001568">
    <property type="entry name" value="RNase_T2-like"/>
</dbReference>
<comment type="caution">
    <text evidence="6">The sequence shown here is derived from an EMBL/GenBank/DDBJ whole genome shotgun (WGS) entry which is preliminary data.</text>
</comment>
<feature type="compositionally biased region" description="Pro residues" evidence="3">
    <location>
        <begin position="260"/>
        <end position="289"/>
    </location>
</feature>
<feature type="compositionally biased region" description="Low complexity" evidence="3">
    <location>
        <begin position="975"/>
        <end position="984"/>
    </location>
</feature>